<keyword evidence="1" id="KW-1133">Transmembrane helix</keyword>
<dbReference type="EMBL" id="CP011280">
    <property type="protein sequence ID" value="AKC95488.1"/>
    <property type="molecule type" value="Genomic_DNA"/>
</dbReference>
<organism evidence="2 3">
    <name type="scientific">Sneathia vaginalis</name>
    <dbReference type="NCBI Taxonomy" id="187101"/>
    <lineage>
        <taxon>Bacteria</taxon>
        <taxon>Fusobacteriati</taxon>
        <taxon>Fusobacteriota</taxon>
        <taxon>Fusobacteriia</taxon>
        <taxon>Fusobacteriales</taxon>
        <taxon>Leptotrichiaceae</taxon>
        <taxon>Sneathia</taxon>
    </lineage>
</organism>
<proteinExistence type="predicted"/>
<dbReference type="RefSeq" id="WP_046328594.1">
    <property type="nucleotide sequence ID" value="NZ_CP011280.1"/>
</dbReference>
<dbReference type="PATRIC" id="fig|1069640.6.peg.572"/>
<dbReference type="HOGENOM" id="CLU_2182207_0_0_0"/>
<name>A0A0E3UUQ2_9FUSO</name>
<feature type="transmembrane region" description="Helical" evidence="1">
    <location>
        <begin position="6"/>
        <end position="23"/>
    </location>
</feature>
<sequence>MNKGTVFGIIFTVLGAIFGALLPKLRELVKKTPTELDDVALEVVVFVEKLLNGDSGESKNQRAKDLIEAKLGQTVKEKVLDKAVEKAVTTMKVAEAQKKSLDEVGKKGE</sequence>
<evidence type="ECO:0000256" key="1">
    <source>
        <dbReference type="SAM" id="Phobius"/>
    </source>
</evidence>
<reference evidence="2 3" key="1">
    <citation type="journal article" date="2012" name="BMC Genomics">
        <title>Genomic sequence analysis and characterization of Sneathia amnii sp. nov.</title>
        <authorList>
            <consortium name="Vaginal Microbiome Consortium (additional members)"/>
            <person name="Harwich M.D.Jr."/>
            <person name="Serrano M.G."/>
            <person name="Fettweis J.M."/>
            <person name="Alves J.M."/>
            <person name="Reimers M.A."/>
            <person name="Buck G.A."/>
            <person name="Jefferson K.K."/>
        </authorList>
    </citation>
    <scope>NUCLEOTIDE SEQUENCE [LARGE SCALE GENOMIC DNA]</scope>
    <source>
        <strain evidence="2 3">SN35</strain>
    </source>
</reference>
<evidence type="ECO:0000313" key="3">
    <source>
        <dbReference type="Proteomes" id="UP000033103"/>
    </source>
</evidence>
<keyword evidence="1" id="KW-0472">Membrane</keyword>
<dbReference type="OrthoDB" id="97327at2"/>
<evidence type="ECO:0008006" key="4">
    <source>
        <dbReference type="Google" id="ProtNLM"/>
    </source>
</evidence>
<gene>
    <name evidence="2" type="ORF">VC03_02945</name>
</gene>
<dbReference type="AlphaFoldDB" id="A0A0E3UUQ2"/>
<dbReference type="Proteomes" id="UP000033103">
    <property type="component" value="Chromosome"/>
</dbReference>
<accession>A0A0E3UUQ2</accession>
<evidence type="ECO:0000313" key="2">
    <source>
        <dbReference type="EMBL" id="AKC95488.1"/>
    </source>
</evidence>
<protein>
    <recommendedName>
        <fullName evidence="4">Holin</fullName>
    </recommendedName>
</protein>
<keyword evidence="1" id="KW-0812">Transmembrane</keyword>
<dbReference type="KEGG" id="sns:VC03_02945"/>
<keyword evidence="3" id="KW-1185">Reference proteome</keyword>